<evidence type="ECO:0000256" key="1">
    <source>
        <dbReference type="SAM" id="MobiDB-lite"/>
    </source>
</evidence>
<feature type="compositionally biased region" description="Basic and acidic residues" evidence="1">
    <location>
        <begin position="301"/>
        <end position="313"/>
    </location>
</feature>
<dbReference type="EMBL" id="CAXAMM010002447">
    <property type="protein sequence ID" value="CAK8996170.1"/>
    <property type="molecule type" value="Genomic_DNA"/>
</dbReference>
<feature type="compositionally biased region" description="Polar residues" evidence="1">
    <location>
        <begin position="888"/>
        <end position="907"/>
    </location>
</feature>
<dbReference type="InterPro" id="IPR013103">
    <property type="entry name" value="RVT_2"/>
</dbReference>
<keyword evidence="4" id="KW-1185">Reference proteome</keyword>
<gene>
    <name evidence="3" type="ORF">SCF082_LOCUS4674</name>
</gene>
<feature type="region of interest" description="Disordered" evidence="1">
    <location>
        <begin position="648"/>
        <end position="711"/>
    </location>
</feature>
<dbReference type="Proteomes" id="UP001642464">
    <property type="component" value="Unassembled WGS sequence"/>
</dbReference>
<feature type="region of interest" description="Disordered" evidence="1">
    <location>
        <begin position="102"/>
        <end position="144"/>
    </location>
</feature>
<feature type="compositionally biased region" description="Polar residues" evidence="1">
    <location>
        <begin position="280"/>
        <end position="291"/>
    </location>
</feature>
<accession>A0ABP0I4D4</accession>
<feature type="compositionally biased region" description="Polar residues" evidence="1">
    <location>
        <begin position="811"/>
        <end position="822"/>
    </location>
</feature>
<feature type="region of interest" description="Disordered" evidence="1">
    <location>
        <begin position="765"/>
        <end position="822"/>
    </location>
</feature>
<feature type="domain" description="Reverse transcriptase Ty1/copia-type" evidence="2">
    <location>
        <begin position="965"/>
        <end position="1157"/>
    </location>
</feature>
<protein>
    <submittedName>
        <fullName evidence="3">Copia protein (Gag-int-pol protein) [Cleaved into: Copia VLP protein</fullName>
    </submittedName>
</protein>
<feature type="compositionally biased region" description="Basic and acidic residues" evidence="1">
    <location>
        <begin position="439"/>
        <end position="451"/>
    </location>
</feature>
<proteinExistence type="predicted"/>
<feature type="region of interest" description="Disordered" evidence="1">
    <location>
        <begin position="270"/>
        <end position="314"/>
    </location>
</feature>
<feature type="compositionally biased region" description="Basic and acidic residues" evidence="1">
    <location>
        <begin position="670"/>
        <end position="688"/>
    </location>
</feature>
<sequence>MWCIRCCAKLASSPGPVVDGREGEALLESHGPVPAREDHSLRQPTWQVQPMRGLQHEMEVGRPRSKVGGTAGKRLAAAVPLPLPSSCTAVTFEDKRFTPALRMGLTPPSRSSTPALVDKDRSATRSKSMALKPKTKRAVEEEPSEIVSDDSFEWDKVDNLDPRLYLGENPLRSHLWNEPEVLKLRDHPDNIETVCDAGAYGKESKDGSPVQKPHRWITNSECFAAQLQHKLTAEQKLYTKKIEGSDTTASGQYSDGMAPAILFGLQQEAKRRNPQRFHKQTTSIGSSSTAMRHSHASQSDAHSHGQTSEHSEQHQVYYAHPSHDTAAWAHVLHELETRFTNTYKRPFNIGESDELFTHIQQLVPWQLSRAQAVWSPAARRLPLDIPYTHRGCAYKNTQGQIALEHEDLSAVAYPKQRFAEAIRVALFFFGIPPEEEPPPEEHPEAELHEALPHTPATTSTRRVQGLETDIYFDGGPPLTQQQRTSIARLHCNLGHPPKAEIVRILAAAGKLDSKILSALDALRCGSCTRMTKTVKPPPSSTSTTKFSGAFGDHLQSDIIYIRLLTGEAIPTIGIVCMSTNYHAAKTLQDRSPDHVLDVMHEIWYRPFGLPLSITLDSDGAYLARWENWVPSQEDLETIRQAEHNISNHLWGDDTGEAPAEGTALPEDEIFEFRPTKQPRLEHQARQYDEDMPEPEAAPFSQAQPTAEPYSLATLPPPIDHGQASAATASVETNIHQQQQMNMQQTNTQQMVNVHQDRRKITVNIDPPTYQRYGTPTAPYPPVGQEQRPAPSTPVPVLTDADTAPTGHATEQAATSALPSGDSAPNTYLNRWVQQFITYDDGAAAPREPHWDGSPDYNSTSRPCNQFYQAYLNSSKRKQELAEQGITHKPNQSDTETSDGDLTQSNQRQLTRQELKQLDRELPWREIMAMPWPAIEKFIESAYTEYEGWMNWSTIRPLTKDEVKQVLSDPVLKRRILRSRAAYKDKSRGIGELRAKTRVVLIGCADPDLRQLTRDSPTPMLSETIIMAIAASGANRLFQGDGKSWSLWLSDAEKAFLQGEQDSSERYDLPLFMEPPNDPIIKASGAYSAELYQITGNCYGLSNAPRVWYKKVDRTVKEADFKQHTFDRCFYYHHGDDGLLDCLMIVHVDDFMAVYAETFNLDILRNLFSWGSVTLVSSEKPGTYRGKEISLHQVNGKWHYQVTQRDFIQTMHVGKLAKGRLQGDPQLTTDEVKEYRSICGSLQWLGGQTRPDVCATTSLTHRGGAAQIQDLNKLYQVMEHVKESKDQGLIFAGIPLNMASVIVTLTDSSWANAEKRKSQYGLLVTLCPPQVTQVTCGAVLLDWKSGRSPRVCRSTLAAEACAADEGGDRASFVNYFLTELLHGIPSYEGRAMLSSVLCVDAKSLYDCLIQENQENPSVSEKRLMVELRSVQQVYEPKNVRWIPTHLMHSDGLTKVDDALMCALLLWCQSPWVQLVETSKALKNKDQCEIEAV</sequence>
<evidence type="ECO:0000313" key="3">
    <source>
        <dbReference type="EMBL" id="CAK8996170.1"/>
    </source>
</evidence>
<name>A0ABP0I4D4_9DINO</name>
<organism evidence="3 4">
    <name type="scientific">Durusdinium trenchii</name>
    <dbReference type="NCBI Taxonomy" id="1381693"/>
    <lineage>
        <taxon>Eukaryota</taxon>
        <taxon>Sar</taxon>
        <taxon>Alveolata</taxon>
        <taxon>Dinophyceae</taxon>
        <taxon>Suessiales</taxon>
        <taxon>Symbiodiniaceae</taxon>
        <taxon>Durusdinium</taxon>
    </lineage>
</organism>
<feature type="region of interest" description="Disordered" evidence="1">
    <location>
        <begin position="877"/>
        <end position="907"/>
    </location>
</feature>
<dbReference type="Pfam" id="PF07727">
    <property type="entry name" value="RVT_2"/>
    <property type="match status" value="1"/>
</dbReference>
<reference evidence="3 4" key="1">
    <citation type="submission" date="2024-02" db="EMBL/GenBank/DDBJ databases">
        <authorList>
            <person name="Chen Y."/>
            <person name="Shah S."/>
            <person name="Dougan E. K."/>
            <person name="Thang M."/>
            <person name="Chan C."/>
        </authorList>
    </citation>
    <scope>NUCLEOTIDE SEQUENCE [LARGE SCALE GENOMIC DNA]</scope>
</reference>
<comment type="caution">
    <text evidence="3">The sequence shown here is derived from an EMBL/GenBank/DDBJ whole genome shotgun (WGS) entry which is preliminary data.</text>
</comment>
<evidence type="ECO:0000259" key="2">
    <source>
        <dbReference type="Pfam" id="PF07727"/>
    </source>
</evidence>
<feature type="region of interest" description="Disordered" evidence="1">
    <location>
        <begin position="433"/>
        <end position="462"/>
    </location>
</feature>
<evidence type="ECO:0000313" key="4">
    <source>
        <dbReference type="Proteomes" id="UP001642464"/>
    </source>
</evidence>